<reference evidence="14" key="1">
    <citation type="submission" date="2013-10" db="EMBL/GenBank/DDBJ databases">
        <title>Genomic analysis of the causative agents of coccidiosis in chickens.</title>
        <authorList>
            <person name="Reid A.J."/>
            <person name="Blake D."/>
            <person name="Billington K."/>
            <person name="Browne H."/>
            <person name="Dunn M."/>
            <person name="Hung S."/>
            <person name="Kawahara F."/>
            <person name="Miranda-Saavedra D."/>
            <person name="Mourier T."/>
            <person name="Nagra H."/>
            <person name="Otto T.D."/>
            <person name="Rawlings N."/>
            <person name="Sanchez A."/>
            <person name="Sanders M."/>
            <person name="Subramaniam C."/>
            <person name="Tay Y."/>
            <person name="Dear P."/>
            <person name="Doerig C."/>
            <person name="Gruber A."/>
            <person name="Parkinson J."/>
            <person name="Shirley M."/>
            <person name="Wan K.L."/>
            <person name="Berriman M."/>
            <person name="Tomley F."/>
            <person name="Pain A."/>
        </authorList>
    </citation>
    <scope>NUCLEOTIDE SEQUENCE [LARGE SCALE GENOMIC DNA]</scope>
    <source>
        <strain evidence="14">Houghton</strain>
    </source>
</reference>
<evidence type="ECO:0000256" key="8">
    <source>
        <dbReference type="ARBA" id="ARBA00023180"/>
    </source>
</evidence>
<keyword evidence="15" id="KW-1185">Reference proteome</keyword>
<comment type="similarity">
    <text evidence="2">Belongs to the nicastrin family.</text>
</comment>
<evidence type="ECO:0000313" key="14">
    <source>
        <dbReference type="EMBL" id="CDJ49969.1"/>
    </source>
</evidence>
<dbReference type="PANTHER" id="PTHR31826">
    <property type="entry name" value="NICALIN"/>
    <property type="match status" value="1"/>
</dbReference>
<gene>
    <name evidence="14" type="ORF">EBH_0029880</name>
</gene>
<keyword evidence="3 11" id="KW-0812">Transmembrane</keyword>
<evidence type="ECO:0000259" key="13">
    <source>
        <dbReference type="Pfam" id="PF04389"/>
    </source>
</evidence>
<feature type="domain" description="Peptidase M28" evidence="13">
    <location>
        <begin position="212"/>
        <end position="347"/>
    </location>
</feature>
<evidence type="ECO:0000256" key="7">
    <source>
        <dbReference type="ARBA" id="ARBA00023136"/>
    </source>
</evidence>
<feature type="region of interest" description="Disordered" evidence="10">
    <location>
        <begin position="563"/>
        <end position="586"/>
    </location>
</feature>
<evidence type="ECO:0000313" key="15">
    <source>
        <dbReference type="Proteomes" id="UP000030750"/>
    </source>
</evidence>
<comment type="subcellular location">
    <subcellularLocation>
        <location evidence="1">Endoplasmic reticulum membrane</location>
        <topology evidence="1">Single-pass membrane protein</topology>
    </subcellularLocation>
</comment>
<evidence type="ECO:0000256" key="5">
    <source>
        <dbReference type="ARBA" id="ARBA00022824"/>
    </source>
</evidence>
<dbReference type="Gene3D" id="3.40.630.10">
    <property type="entry name" value="Zn peptidases"/>
    <property type="match status" value="1"/>
</dbReference>
<dbReference type="AlphaFoldDB" id="U6LN42"/>
<feature type="transmembrane region" description="Helical" evidence="11">
    <location>
        <begin position="529"/>
        <end position="549"/>
    </location>
</feature>
<feature type="region of interest" description="Disordered" evidence="10">
    <location>
        <begin position="416"/>
        <end position="439"/>
    </location>
</feature>
<feature type="compositionally biased region" description="Low complexity" evidence="10">
    <location>
        <begin position="563"/>
        <end position="578"/>
    </location>
</feature>
<evidence type="ECO:0000256" key="1">
    <source>
        <dbReference type="ARBA" id="ARBA00004389"/>
    </source>
</evidence>
<feature type="compositionally biased region" description="Low complexity" evidence="10">
    <location>
        <begin position="416"/>
        <end position="430"/>
    </location>
</feature>
<name>U6LN42_9EIME</name>
<dbReference type="SUPFAM" id="SSF53187">
    <property type="entry name" value="Zn-dependent exopeptidases"/>
    <property type="match status" value="1"/>
</dbReference>
<evidence type="ECO:0000256" key="9">
    <source>
        <dbReference type="ARBA" id="ARBA00034873"/>
    </source>
</evidence>
<keyword evidence="6 11" id="KW-1133">Transmembrane helix</keyword>
<dbReference type="GO" id="GO:0009966">
    <property type="term" value="P:regulation of signal transduction"/>
    <property type="evidence" value="ECO:0007669"/>
    <property type="project" value="InterPro"/>
</dbReference>
<keyword evidence="7 11" id="KW-0472">Membrane</keyword>
<sequence length="586" mass="63508">MRAHPTEGLWALVAVICLGALSFFYGAEARSQMALTGYRPLQYRAAANFPLGPWGSVSLQGAPICTCEKLLEGGAAAAASSRVLCVSRATAVTAVQVEKLLETPHFVLLLLPAAGAPLAAAAAEEIKQIEKLLLDRHSIAAVAFARETKDATALLERLAKDEEYENAPARTRMLRPYLTAYSALARELQPIASVKGATLTSWLNGEPGPEGTAPPTIVFVAHHDAFAAVPHFATGISTSASGLITLMWLARELKKIYKQEALKYSVAFVLTDASAMNYEGVAQWIGRTDPRLLNATRYVLCLDNVASASLSLHTPKAYKDPEASRFLQALETALKEEGVELLTRPKKIAGGEKVLSFWPHEHFTRTKLIAGTISAETELKHFWNRSSLTDDSLDTAALVKTVRGLAEGTARFLSNLKSSESSENSKNSKNSKNRLTFKGEGEGEGRALEEFIRSWVQLCNKSPRFFAYRNVAGYMGSSSNRLFLKSLTDEMENAGLSTETHEFDVDLGGFSFSYEPPVPLEIAEARSTFFDWLLLLGAATYSIAIYLAIRGAMSNKLLEGTSSSLYSPSPTSSPTAPSARGGKQKL</sequence>
<dbReference type="GO" id="GO:0005789">
    <property type="term" value="C:endoplasmic reticulum membrane"/>
    <property type="evidence" value="ECO:0007669"/>
    <property type="project" value="UniProtKB-SubCell"/>
</dbReference>
<dbReference type="EMBL" id="HG711965">
    <property type="protein sequence ID" value="CDJ49969.1"/>
    <property type="molecule type" value="Genomic_DNA"/>
</dbReference>
<dbReference type="OrthoDB" id="5913609at2759"/>
<protein>
    <recommendedName>
        <fullName evidence="9">BOS complex subunit NCLN</fullName>
    </recommendedName>
</protein>
<accession>U6LN42</accession>
<evidence type="ECO:0000256" key="4">
    <source>
        <dbReference type="ARBA" id="ARBA00022729"/>
    </source>
</evidence>
<feature type="chain" id="PRO_5004674248" description="BOS complex subunit NCLN" evidence="12">
    <location>
        <begin position="30"/>
        <end position="586"/>
    </location>
</feature>
<organism evidence="14 15">
    <name type="scientific">Eimeria brunetti</name>
    <dbReference type="NCBI Taxonomy" id="51314"/>
    <lineage>
        <taxon>Eukaryota</taxon>
        <taxon>Sar</taxon>
        <taxon>Alveolata</taxon>
        <taxon>Apicomplexa</taxon>
        <taxon>Conoidasida</taxon>
        <taxon>Coccidia</taxon>
        <taxon>Eucoccidiorida</taxon>
        <taxon>Eimeriorina</taxon>
        <taxon>Eimeriidae</taxon>
        <taxon>Eimeria</taxon>
    </lineage>
</organism>
<evidence type="ECO:0000256" key="11">
    <source>
        <dbReference type="SAM" id="Phobius"/>
    </source>
</evidence>
<feature type="signal peptide" evidence="12">
    <location>
        <begin position="1"/>
        <end position="29"/>
    </location>
</feature>
<evidence type="ECO:0000256" key="3">
    <source>
        <dbReference type="ARBA" id="ARBA00022692"/>
    </source>
</evidence>
<evidence type="ECO:0000256" key="6">
    <source>
        <dbReference type="ARBA" id="ARBA00022989"/>
    </source>
</evidence>
<proteinExistence type="inferred from homology"/>
<dbReference type="InterPro" id="IPR016574">
    <property type="entry name" value="Nicalin"/>
</dbReference>
<evidence type="ECO:0000256" key="12">
    <source>
        <dbReference type="SAM" id="SignalP"/>
    </source>
</evidence>
<keyword evidence="4 12" id="KW-0732">Signal</keyword>
<evidence type="ECO:0000256" key="2">
    <source>
        <dbReference type="ARBA" id="ARBA00007717"/>
    </source>
</evidence>
<dbReference type="VEuPathDB" id="ToxoDB:EBH_0029880"/>
<dbReference type="InterPro" id="IPR007484">
    <property type="entry name" value="Peptidase_M28"/>
</dbReference>
<keyword evidence="5" id="KW-0256">Endoplasmic reticulum</keyword>
<dbReference type="Proteomes" id="UP000030750">
    <property type="component" value="Unassembled WGS sequence"/>
</dbReference>
<keyword evidence="8" id="KW-0325">Glycoprotein</keyword>
<reference evidence="14" key="2">
    <citation type="submission" date="2013-10" db="EMBL/GenBank/DDBJ databases">
        <authorList>
            <person name="Aslett M."/>
        </authorList>
    </citation>
    <scope>NUCLEOTIDE SEQUENCE [LARGE SCALE GENOMIC DNA]</scope>
    <source>
        <strain evidence="14">Houghton</strain>
    </source>
</reference>
<evidence type="ECO:0000256" key="10">
    <source>
        <dbReference type="SAM" id="MobiDB-lite"/>
    </source>
</evidence>
<dbReference type="Pfam" id="PF04389">
    <property type="entry name" value="Peptidase_M28"/>
    <property type="match status" value="1"/>
</dbReference>